<dbReference type="AlphaFoldDB" id="A0A6N2U6U2"/>
<accession>A0A6N2U6U2</accession>
<evidence type="ECO:0000256" key="1">
    <source>
        <dbReference type="SAM" id="SignalP"/>
    </source>
</evidence>
<proteinExistence type="predicted"/>
<evidence type="ECO:0008006" key="3">
    <source>
        <dbReference type="Google" id="ProtNLM"/>
    </source>
</evidence>
<feature type="signal peptide" evidence="1">
    <location>
        <begin position="1"/>
        <end position="22"/>
    </location>
</feature>
<name>A0A6N2U6U2_9FIRM</name>
<organism evidence="2">
    <name type="scientific">Anaerococcus vaginalis</name>
    <dbReference type="NCBI Taxonomy" id="33037"/>
    <lineage>
        <taxon>Bacteria</taxon>
        <taxon>Bacillati</taxon>
        <taxon>Bacillota</taxon>
        <taxon>Tissierellia</taxon>
        <taxon>Tissierellales</taxon>
        <taxon>Peptoniphilaceae</taxon>
        <taxon>Anaerococcus</taxon>
    </lineage>
</organism>
<sequence>MKKFKKLILLIFLFVLTACSFGRPEDVTELIEAPKVEDPILKGTWQVSEIKKASGTTDLSNVKINDKLYIDKNLVALNDDYAYPPKFSTKYVNLKSYLESRSLDLDLSSKSYVKILSANQGQLYSRDFVVLDKDTIFYIQEDCAVILKKIDKSVKRNVIKKYAKRASKERTTTKTGEKVEEDTSVLIGVRERVDNNTSSPNYYYYTYCIRLEPNKMARIEKAEHIFFPLKEEFWRLKCEINTKNKKYDNILAYPIKLENKMNDKKNKDKYKFENSDIDLKINYVDEDYISFDYNLVSDKLPINKYAMLKTDQLSNDSFLTIKEFTGESKSKDIFKNVVYDQISQNVGSLDDNKISYDFTNFGFIRNFGLWQLESSYQMKKDENLEQKSFPIDMAITEELLEQNKKDITVDMIKNINSHAKDYFELVNGQYVAVQTPDEILFYNVRSGLIDPNPKFSIQLSNSTDIIMFEQGLGSYAEKWEKLFSDNNIIIH</sequence>
<gene>
    <name evidence="2" type="ORF">AVLFYP127_00971</name>
</gene>
<keyword evidence="1" id="KW-0732">Signal</keyword>
<reference evidence="2" key="1">
    <citation type="submission" date="2019-11" db="EMBL/GenBank/DDBJ databases">
        <authorList>
            <person name="Feng L."/>
        </authorList>
    </citation>
    <scope>NUCLEOTIDE SEQUENCE</scope>
    <source>
        <strain evidence="2">AvaginalisLFYP127</strain>
    </source>
</reference>
<feature type="chain" id="PRO_5039610257" description="Lipoprotein" evidence="1">
    <location>
        <begin position="23"/>
        <end position="491"/>
    </location>
</feature>
<evidence type="ECO:0000313" key="2">
    <source>
        <dbReference type="EMBL" id="VYT13428.1"/>
    </source>
</evidence>
<dbReference type="PROSITE" id="PS51257">
    <property type="entry name" value="PROKAR_LIPOPROTEIN"/>
    <property type="match status" value="1"/>
</dbReference>
<dbReference type="RefSeq" id="WP_070605434.1">
    <property type="nucleotide sequence ID" value="NZ_CACRSW010000029.1"/>
</dbReference>
<dbReference type="EMBL" id="CACRSW010000029">
    <property type="protein sequence ID" value="VYT13428.1"/>
    <property type="molecule type" value="Genomic_DNA"/>
</dbReference>
<protein>
    <recommendedName>
        <fullName evidence="3">Lipoprotein</fullName>
    </recommendedName>
</protein>